<dbReference type="InterPro" id="IPR046196">
    <property type="entry name" value="DUF6228"/>
</dbReference>
<accession>A0A5B1C8G0</accession>
<organism evidence="1 2">
    <name type="scientific">Rubripirellula obstinata</name>
    <dbReference type="NCBI Taxonomy" id="406547"/>
    <lineage>
        <taxon>Bacteria</taxon>
        <taxon>Pseudomonadati</taxon>
        <taxon>Planctomycetota</taxon>
        <taxon>Planctomycetia</taxon>
        <taxon>Pirellulales</taxon>
        <taxon>Pirellulaceae</taxon>
        <taxon>Rubripirellula</taxon>
    </lineage>
</organism>
<reference evidence="1 2" key="1">
    <citation type="submission" date="2019-08" db="EMBL/GenBank/DDBJ databases">
        <title>Deep-cultivation of Planctomycetes and their phenomic and genomic characterization uncovers novel biology.</title>
        <authorList>
            <person name="Wiegand S."/>
            <person name="Jogler M."/>
            <person name="Boedeker C."/>
            <person name="Pinto D."/>
            <person name="Vollmers J."/>
            <person name="Rivas-Marin E."/>
            <person name="Kohn T."/>
            <person name="Peeters S.H."/>
            <person name="Heuer A."/>
            <person name="Rast P."/>
            <person name="Oberbeckmann S."/>
            <person name="Bunk B."/>
            <person name="Jeske O."/>
            <person name="Meyerdierks A."/>
            <person name="Storesund J.E."/>
            <person name="Kallscheuer N."/>
            <person name="Luecker S."/>
            <person name="Lage O.M."/>
            <person name="Pohl T."/>
            <person name="Merkel B.J."/>
            <person name="Hornburger P."/>
            <person name="Mueller R.-W."/>
            <person name="Bruemmer F."/>
            <person name="Labrenz M."/>
            <person name="Spormann A.M."/>
            <person name="Op Den Camp H."/>
            <person name="Overmann J."/>
            <person name="Amann R."/>
            <person name="Jetten M.S.M."/>
            <person name="Mascher T."/>
            <person name="Medema M.H."/>
            <person name="Devos D.P."/>
            <person name="Kaster A.-K."/>
            <person name="Ovreas L."/>
            <person name="Rohde M."/>
            <person name="Galperin M.Y."/>
            <person name="Jogler C."/>
        </authorList>
    </citation>
    <scope>NUCLEOTIDE SEQUENCE [LARGE SCALE GENOMIC DNA]</scope>
    <source>
        <strain evidence="1 2">LF1</strain>
    </source>
</reference>
<name>A0A5B1C8G0_9BACT</name>
<keyword evidence="2" id="KW-1185">Reference proteome</keyword>
<evidence type="ECO:0000313" key="2">
    <source>
        <dbReference type="Proteomes" id="UP000322699"/>
    </source>
</evidence>
<sequence>MIPAVIRLKSPLNRIASVLYMDTVTIPSANRASSLTLFDREPEDREQELTHFSVRFVDTDITAGTRVYGYMCGGLLDAFDRIASDWQTFAGPLEWSSLETEFSLTITHDGLGHFTIRTALSRDLHDDGWGAVNHLRLETSQLDRIASDLRAFMGNCS</sequence>
<dbReference type="Pfam" id="PF19739">
    <property type="entry name" value="DUF6228"/>
    <property type="match status" value="1"/>
</dbReference>
<proteinExistence type="predicted"/>
<evidence type="ECO:0000313" key="1">
    <source>
        <dbReference type="EMBL" id="KAA1257418.1"/>
    </source>
</evidence>
<gene>
    <name evidence="1" type="ORF">LF1_52670</name>
</gene>
<protein>
    <submittedName>
        <fullName evidence="1">Uncharacterized protein</fullName>
    </submittedName>
</protein>
<dbReference type="Proteomes" id="UP000322699">
    <property type="component" value="Unassembled WGS sequence"/>
</dbReference>
<dbReference type="AlphaFoldDB" id="A0A5B1C8G0"/>
<comment type="caution">
    <text evidence="1">The sequence shown here is derived from an EMBL/GenBank/DDBJ whole genome shotgun (WGS) entry which is preliminary data.</text>
</comment>
<dbReference type="EMBL" id="VRLW01000002">
    <property type="protein sequence ID" value="KAA1257418.1"/>
    <property type="molecule type" value="Genomic_DNA"/>
</dbReference>